<dbReference type="AlphaFoldDB" id="W4FFN9"/>
<accession>W4FFN9</accession>
<organism evidence="1">
    <name type="scientific">Aphanomyces astaci</name>
    <name type="common">Crayfish plague agent</name>
    <dbReference type="NCBI Taxonomy" id="112090"/>
    <lineage>
        <taxon>Eukaryota</taxon>
        <taxon>Sar</taxon>
        <taxon>Stramenopiles</taxon>
        <taxon>Oomycota</taxon>
        <taxon>Saprolegniomycetes</taxon>
        <taxon>Saprolegniales</taxon>
        <taxon>Verrucalvaceae</taxon>
        <taxon>Aphanomyces</taxon>
    </lineage>
</organism>
<evidence type="ECO:0008006" key="2">
    <source>
        <dbReference type="Google" id="ProtNLM"/>
    </source>
</evidence>
<dbReference type="OrthoDB" id="78677at2759"/>
<protein>
    <recommendedName>
        <fullName evidence="2">Chromo domain-containing protein</fullName>
    </recommendedName>
</protein>
<evidence type="ECO:0000313" key="1">
    <source>
        <dbReference type="EMBL" id="ETV66265.1"/>
    </source>
</evidence>
<reference evidence="1" key="1">
    <citation type="submission" date="2013-12" db="EMBL/GenBank/DDBJ databases">
        <title>The Genome Sequence of Aphanomyces astaci APO3.</title>
        <authorList>
            <consortium name="The Broad Institute Genomics Platform"/>
            <person name="Russ C."/>
            <person name="Tyler B."/>
            <person name="van West P."/>
            <person name="Dieguez-Uribeondo J."/>
            <person name="Young S.K."/>
            <person name="Zeng Q."/>
            <person name="Gargeya S."/>
            <person name="Fitzgerald M."/>
            <person name="Abouelleil A."/>
            <person name="Alvarado L."/>
            <person name="Chapman S.B."/>
            <person name="Gainer-Dewar J."/>
            <person name="Goldberg J."/>
            <person name="Griggs A."/>
            <person name="Gujja S."/>
            <person name="Hansen M."/>
            <person name="Howarth C."/>
            <person name="Imamovic A."/>
            <person name="Ireland A."/>
            <person name="Larimer J."/>
            <person name="McCowan C."/>
            <person name="Murphy C."/>
            <person name="Pearson M."/>
            <person name="Poon T.W."/>
            <person name="Priest M."/>
            <person name="Roberts A."/>
            <person name="Saif S."/>
            <person name="Shea T."/>
            <person name="Sykes S."/>
            <person name="Wortman J."/>
            <person name="Nusbaum C."/>
            <person name="Birren B."/>
        </authorList>
    </citation>
    <scope>NUCLEOTIDE SEQUENCE [LARGE SCALE GENOMIC DNA]</scope>
    <source>
        <strain evidence="1">APO3</strain>
    </source>
</reference>
<gene>
    <name evidence="1" type="ORF">H257_17234</name>
</gene>
<dbReference type="PANTHER" id="PTHR37984:SF5">
    <property type="entry name" value="PROTEIN NYNRIN-LIKE"/>
    <property type="match status" value="1"/>
</dbReference>
<dbReference type="EMBL" id="KI913214">
    <property type="protein sequence ID" value="ETV66265.1"/>
    <property type="molecule type" value="Genomic_DNA"/>
</dbReference>
<sequence length="462" mass="51890">MARYQANKLERWALLLSSFSHTIECLPGEDNAWGDLLSRWGALQAQPDFDWTSPVSIVKTQQVTVKRGENEFKNLFLDKENRISIPPSATDLQQRVCIIAHQGTAGHRRIEATTKPSAILSVDSSVVSHPLGSALHAEKPQELIYVDWLSSGSGSCDFGPARQATAYGLLHRFTTFGYVHTWVSDSGYDFKNEVIDKIHKATGSNHHITAIYYAYQRADAARDRLAPRPGPGMWRLESHARSTELAAVTAFTSQSTTTPLSAFVNTVTKEVAYIDWLDATHKKHWTSCIKQWKSCTRSGCPSAKKRHQTRDRQAKAKAVKLQKFAIGDFVLVVRMPHQGNKLSLHWHGPSKIVRVVTDYVMETQRLVRLYDLSLHHARRLKMYSEGDCDVTEDLADHIAFGNEGFHVAKLGNVGEEGGEYQALVYWLGFDEEEASWDPCTPTMYTFPSFSTAGFTNTKTKNK</sequence>
<dbReference type="PANTHER" id="PTHR37984">
    <property type="entry name" value="PROTEIN CBG26694"/>
    <property type="match status" value="1"/>
</dbReference>
<dbReference type="InterPro" id="IPR050951">
    <property type="entry name" value="Retrovirus_Pol_polyprotein"/>
</dbReference>
<dbReference type="GeneID" id="20819230"/>
<name>W4FFN9_APHAT</name>
<proteinExistence type="predicted"/>
<dbReference type="STRING" id="112090.W4FFN9"/>
<dbReference type="RefSeq" id="XP_009844252.1">
    <property type="nucleotide sequence ID" value="XM_009845950.1"/>
</dbReference>
<dbReference type="VEuPathDB" id="FungiDB:H257_17234"/>